<reference evidence="2" key="3">
    <citation type="journal article" date="2019" name="G3 (Bethesda)">
        <title>Hybrid Assembly of the Genome of the Entomopathogenic Nematode Steinernema carpocapsae Identifies the X-Chromosome.</title>
        <authorList>
            <person name="Serra L."/>
            <person name="Macchietto M."/>
            <person name="Macias-Munoz A."/>
            <person name="McGill C.J."/>
            <person name="Rodriguez I.M."/>
            <person name="Rodriguez B."/>
            <person name="Murad R."/>
            <person name="Mortazavi A."/>
        </authorList>
    </citation>
    <scope>NUCLEOTIDE SEQUENCE</scope>
    <source>
        <strain evidence="2">ALL</strain>
    </source>
</reference>
<evidence type="ECO:0000256" key="1">
    <source>
        <dbReference type="SAM" id="MobiDB-lite"/>
    </source>
</evidence>
<feature type="region of interest" description="Disordered" evidence="1">
    <location>
        <begin position="1"/>
        <end position="20"/>
    </location>
</feature>
<gene>
    <name evidence="2" type="ORF">L596_015389</name>
</gene>
<dbReference type="EMBL" id="AZBU02000004">
    <property type="protein sequence ID" value="TKR81535.1"/>
    <property type="molecule type" value="Genomic_DNA"/>
</dbReference>
<organism evidence="2">
    <name type="scientific">Steinernema carpocapsae</name>
    <name type="common">Entomopathogenic nematode</name>
    <dbReference type="NCBI Taxonomy" id="34508"/>
    <lineage>
        <taxon>Eukaryota</taxon>
        <taxon>Metazoa</taxon>
        <taxon>Ecdysozoa</taxon>
        <taxon>Nematoda</taxon>
        <taxon>Chromadorea</taxon>
        <taxon>Rhabditida</taxon>
        <taxon>Tylenchina</taxon>
        <taxon>Panagrolaimomorpha</taxon>
        <taxon>Strongyloidoidea</taxon>
        <taxon>Steinernematidae</taxon>
        <taxon>Steinernema</taxon>
    </lineage>
</organism>
<evidence type="ECO:0000313" key="2">
    <source>
        <dbReference type="EMBL" id="TKR81535.1"/>
    </source>
</evidence>
<name>A0A4V6A379_STECR</name>
<sequence length="90" mass="10436">MKMRKMRKNDVDKRQKRVSTSAGFEPTIFNSVDRRVIHCATKPPVRLGSSLTIERPVIKVEDNQDHHADCFEQFCDQSTSSLSFKQDQPR</sequence>
<comment type="caution">
    <text evidence="2">The sequence shown here is derived from an EMBL/GenBank/DDBJ whole genome shotgun (WGS) entry which is preliminary data.</text>
</comment>
<reference evidence="2" key="2">
    <citation type="journal article" date="2015" name="Genome Biol.">
        <title>Comparative genomics of Steinernema reveals deeply conserved gene regulatory networks.</title>
        <authorList>
            <person name="Dillman A.R."/>
            <person name="Macchietto M."/>
            <person name="Porter C.F."/>
            <person name="Rogers A."/>
            <person name="Williams B."/>
            <person name="Antoshechkin I."/>
            <person name="Lee M.M."/>
            <person name="Goodwin Z."/>
            <person name="Lu X."/>
            <person name="Lewis E.E."/>
            <person name="Goodrich-Blair H."/>
            <person name="Stock S.P."/>
            <person name="Adams B.J."/>
            <person name="Sternberg P.W."/>
            <person name="Mortazavi A."/>
        </authorList>
    </citation>
    <scope>NUCLEOTIDE SEQUENCE [LARGE SCALE GENOMIC DNA]</scope>
    <source>
        <strain evidence="2">ALL</strain>
    </source>
</reference>
<accession>A0A4V6A379</accession>
<dbReference type="AlphaFoldDB" id="A0A4V6A379"/>
<proteinExistence type="predicted"/>
<protein>
    <submittedName>
        <fullName evidence="2">Uncharacterized protein</fullName>
    </submittedName>
</protein>
<reference evidence="2" key="1">
    <citation type="submission" date="2013-11" db="EMBL/GenBank/DDBJ databases">
        <authorList>
            <person name="Sternberg P."/>
            <person name="Dillman A."/>
            <person name="Macchietto M."/>
        </authorList>
    </citation>
    <scope>NUCLEOTIDE SEQUENCE</scope>
    <source>
        <strain evidence="2">ALL</strain>
    </source>
</reference>